<sequence length="118" mass="12882">MNDLGKGTATNPSSRLEAQAMANCRKVHAGHFLAKNLGGSGGVGHVFPQTPGINMGRYRAFEMHIAKEIDDHGSGKVDILFNYPNANSKMPNAIFYTYEVGGKRVTQRFENPNPCNKT</sequence>
<proteinExistence type="predicted"/>
<gene>
    <name evidence="2" type="ORF">J8641_06445</name>
</gene>
<protein>
    <submittedName>
        <fullName evidence="2">DNA/RNA non-specific endonuclease</fullName>
    </submittedName>
</protein>
<reference evidence="2" key="1">
    <citation type="submission" date="2021-04" db="EMBL/GenBank/DDBJ databases">
        <title>Genomic characterization of endocarditis-associated Neisseria elongata subsp. nitroreducens.</title>
        <authorList>
            <person name="Schorner M."/>
            <person name="Passarelli-Araujo H."/>
            <person name="Scheffer M."/>
            <person name="Barazzetti F."/>
            <person name="Martins J."/>
            <person name="Machado H."/>
            <person name="Palmeiro J."/>
            <person name="Bazzo M."/>
        </authorList>
    </citation>
    <scope>NUCLEOTIDE SEQUENCE</scope>
    <source>
        <strain evidence="2">Nel_M001</strain>
    </source>
</reference>
<accession>A0A9X1CS90</accession>
<dbReference type="Pfam" id="PF13930">
    <property type="entry name" value="Endonuclea_NS_2"/>
    <property type="match status" value="1"/>
</dbReference>
<dbReference type="Proteomes" id="UP000708805">
    <property type="component" value="Unassembled WGS sequence"/>
</dbReference>
<dbReference type="AlphaFoldDB" id="A0A9X1CS90"/>
<comment type="caution">
    <text evidence="2">The sequence shown here is derived from an EMBL/GenBank/DDBJ whole genome shotgun (WGS) entry which is preliminary data.</text>
</comment>
<keyword evidence="2" id="KW-0540">Nuclease</keyword>
<dbReference type="InterPro" id="IPR044927">
    <property type="entry name" value="Endonuclea_NS_2"/>
</dbReference>
<organism evidence="2 3">
    <name type="scientific">Neisseria elongata subsp. nitroreducens</name>
    <dbReference type="NCBI Taxonomy" id="90367"/>
    <lineage>
        <taxon>Bacteria</taxon>
        <taxon>Pseudomonadati</taxon>
        <taxon>Pseudomonadota</taxon>
        <taxon>Betaproteobacteria</taxon>
        <taxon>Neisseriales</taxon>
        <taxon>Neisseriaceae</taxon>
        <taxon>Neisseria</taxon>
    </lineage>
</organism>
<keyword evidence="2" id="KW-0378">Hydrolase</keyword>
<feature type="domain" description="Type VII secretion system protein EssD-like" evidence="1">
    <location>
        <begin position="24"/>
        <end position="100"/>
    </location>
</feature>
<evidence type="ECO:0000259" key="1">
    <source>
        <dbReference type="Pfam" id="PF13930"/>
    </source>
</evidence>
<name>A0A9X1CS90_NEIEL</name>
<keyword evidence="2" id="KW-0255">Endonuclease</keyword>
<dbReference type="EMBL" id="JAGJWT010000004">
    <property type="protein sequence ID" value="MBS9340457.1"/>
    <property type="molecule type" value="Genomic_DNA"/>
</dbReference>
<dbReference type="GO" id="GO:0004519">
    <property type="term" value="F:endonuclease activity"/>
    <property type="evidence" value="ECO:0007669"/>
    <property type="project" value="UniProtKB-KW"/>
</dbReference>
<evidence type="ECO:0000313" key="3">
    <source>
        <dbReference type="Proteomes" id="UP000708805"/>
    </source>
</evidence>
<evidence type="ECO:0000313" key="2">
    <source>
        <dbReference type="EMBL" id="MBS9340457.1"/>
    </source>
</evidence>